<reference evidence="3 4" key="1">
    <citation type="submission" date="2020-09" db="EMBL/GenBank/DDBJ databases">
        <title>Bacillus nautilus sp. nov., Chryseoglobus crepusculi sp. nov, and Psychrobacter noctis sp. nov., isolated from deep-sea sponges from the equatorial Atlantic.</title>
        <authorList>
            <person name="Stennett H.L."/>
            <person name="Williams S.E."/>
        </authorList>
    </citation>
    <scope>NUCLEOTIDE SEQUENCE [LARGE SCALE GENOMIC DNA]</scope>
    <source>
        <strain evidence="3 4">28M-24</strain>
    </source>
</reference>
<dbReference type="PANTHER" id="PTHR13947">
    <property type="entry name" value="GNAT FAMILY N-ACETYLTRANSFERASE"/>
    <property type="match status" value="1"/>
</dbReference>
<name>A0ABR8LQV4_9FLAO</name>
<dbReference type="Pfam" id="PF00583">
    <property type="entry name" value="Acetyltransf_1"/>
    <property type="match status" value="1"/>
</dbReference>
<evidence type="ECO:0000313" key="4">
    <source>
        <dbReference type="Proteomes" id="UP000627521"/>
    </source>
</evidence>
<accession>A0ABR8LQV4</accession>
<organism evidence="3 4">
    <name type="scientific">Olleya marilimosa</name>
    <dbReference type="NCBI Taxonomy" id="272164"/>
    <lineage>
        <taxon>Bacteria</taxon>
        <taxon>Pseudomonadati</taxon>
        <taxon>Bacteroidota</taxon>
        <taxon>Flavobacteriia</taxon>
        <taxon>Flavobacteriales</taxon>
        <taxon>Flavobacteriaceae</taxon>
    </lineage>
</organism>
<dbReference type="RefSeq" id="WP_191098863.1">
    <property type="nucleotide sequence ID" value="NZ_JACXXF010000001.1"/>
</dbReference>
<dbReference type="PANTHER" id="PTHR13947:SF37">
    <property type="entry name" value="LD18367P"/>
    <property type="match status" value="1"/>
</dbReference>
<feature type="domain" description="N-acetyltransferase" evidence="2">
    <location>
        <begin position="3"/>
        <end position="160"/>
    </location>
</feature>
<gene>
    <name evidence="3" type="ORF">IEG06_02095</name>
</gene>
<dbReference type="InterPro" id="IPR050769">
    <property type="entry name" value="NAT_camello-type"/>
</dbReference>
<dbReference type="Proteomes" id="UP000627521">
    <property type="component" value="Unassembled WGS sequence"/>
</dbReference>
<dbReference type="EMBL" id="JACXXH010000001">
    <property type="protein sequence ID" value="MBD3862225.1"/>
    <property type="molecule type" value="Genomic_DNA"/>
</dbReference>
<evidence type="ECO:0000259" key="2">
    <source>
        <dbReference type="PROSITE" id="PS51186"/>
    </source>
</evidence>
<keyword evidence="4" id="KW-1185">Reference proteome</keyword>
<sequence length="168" mass="19843">MKLHLQPITLAKHDALLQLMQRIYPPAYQHLWINNDCNWYINSQYNLKQLTTELQDKNANYYFVEYNNKTIGILRLVHQKSLATTKLHRLYLDQDYQGLGLGKQLMQLSYDFARANQSKSIWLEAMDTQLQALQFYKQCGFKIVDSYALDFDLILGQFNGMHKMSKQL</sequence>
<protein>
    <submittedName>
        <fullName evidence="3">GNAT family N-acetyltransferase</fullName>
    </submittedName>
</protein>
<dbReference type="InterPro" id="IPR000182">
    <property type="entry name" value="GNAT_dom"/>
</dbReference>
<evidence type="ECO:0000256" key="1">
    <source>
        <dbReference type="ARBA" id="ARBA00022679"/>
    </source>
</evidence>
<keyword evidence="1" id="KW-0808">Transferase</keyword>
<dbReference type="CDD" id="cd04301">
    <property type="entry name" value="NAT_SF"/>
    <property type="match status" value="1"/>
</dbReference>
<comment type="caution">
    <text evidence="3">The sequence shown here is derived from an EMBL/GenBank/DDBJ whole genome shotgun (WGS) entry which is preliminary data.</text>
</comment>
<dbReference type="Gene3D" id="3.40.630.30">
    <property type="match status" value="1"/>
</dbReference>
<proteinExistence type="predicted"/>
<dbReference type="PROSITE" id="PS51186">
    <property type="entry name" value="GNAT"/>
    <property type="match status" value="1"/>
</dbReference>
<evidence type="ECO:0000313" key="3">
    <source>
        <dbReference type="EMBL" id="MBD3862225.1"/>
    </source>
</evidence>
<dbReference type="SUPFAM" id="SSF55729">
    <property type="entry name" value="Acyl-CoA N-acyltransferases (Nat)"/>
    <property type="match status" value="1"/>
</dbReference>
<dbReference type="InterPro" id="IPR016181">
    <property type="entry name" value="Acyl_CoA_acyltransferase"/>
</dbReference>